<reference evidence="4" key="1">
    <citation type="submission" date="2021-05" db="EMBL/GenBank/DDBJ databases">
        <authorList>
            <person name="Khan N."/>
        </authorList>
    </citation>
    <scope>NUCLEOTIDE SEQUENCE</scope>
</reference>
<dbReference type="PANTHER" id="PTHR46910:SF18">
    <property type="entry name" value="ZN(II)2CYS6 TRANSCRIPTION FACTOR (EUROFUNG)"/>
    <property type="match status" value="1"/>
</dbReference>
<dbReference type="AlphaFoldDB" id="A0A8J2IU04"/>
<dbReference type="GO" id="GO:0008270">
    <property type="term" value="F:zinc ion binding"/>
    <property type="evidence" value="ECO:0007669"/>
    <property type="project" value="InterPro"/>
</dbReference>
<evidence type="ECO:0000256" key="2">
    <source>
        <dbReference type="SAM" id="MobiDB-lite"/>
    </source>
</evidence>
<dbReference type="SMART" id="SM00066">
    <property type="entry name" value="GAL4"/>
    <property type="match status" value="1"/>
</dbReference>
<dbReference type="GO" id="GO:0003677">
    <property type="term" value="F:DNA binding"/>
    <property type="evidence" value="ECO:0007669"/>
    <property type="project" value="InterPro"/>
</dbReference>
<dbReference type="Pfam" id="PF04082">
    <property type="entry name" value="Fungal_trans"/>
    <property type="match status" value="1"/>
</dbReference>
<evidence type="ECO:0000259" key="3">
    <source>
        <dbReference type="PROSITE" id="PS50048"/>
    </source>
</evidence>
<dbReference type="InterPro" id="IPR050987">
    <property type="entry name" value="AtrR-like"/>
</dbReference>
<dbReference type="CDD" id="cd12148">
    <property type="entry name" value="fungal_TF_MHR"/>
    <property type="match status" value="1"/>
</dbReference>
<proteinExistence type="predicted"/>
<dbReference type="PROSITE" id="PS50048">
    <property type="entry name" value="ZN2_CY6_FUNGAL_2"/>
    <property type="match status" value="1"/>
</dbReference>
<keyword evidence="1" id="KW-0539">Nucleus</keyword>
<gene>
    <name evidence="4" type="ORF">FEQUK3_LOCUS9184</name>
</gene>
<dbReference type="GO" id="GO:0006351">
    <property type="term" value="P:DNA-templated transcription"/>
    <property type="evidence" value="ECO:0007669"/>
    <property type="project" value="InterPro"/>
</dbReference>
<feature type="region of interest" description="Disordered" evidence="2">
    <location>
        <begin position="53"/>
        <end position="97"/>
    </location>
</feature>
<evidence type="ECO:0000313" key="4">
    <source>
        <dbReference type="EMBL" id="CAG7563427.1"/>
    </source>
</evidence>
<comment type="caution">
    <text evidence="4">The sequence shown here is derived from an EMBL/GenBank/DDBJ whole genome shotgun (WGS) entry which is preliminary data.</text>
</comment>
<sequence>MENSNQATKKPNTKRRRITQACDYCHQRSVRCRPSSDNRGCQTCKDFGQECTYHRQPRRRGTKPRDKTTDPETYSADAESPPSTTGSAEIASQSGDPSHMLRCVPVLETVSVDDSQWKAPYVASQANIMDLVEIYFEVVYPIFPFFHRPTFVRRVSRAEYTTERSLFSVTMALCALVSSRIRDGSVTNPKWDLEPLHKVQPELFYDEAKKQLLDLTTKSNFNILRAHAILAIAAIQNEKIRDMHQHLGTYHTLVAMDGLHDEANWPSKIGVVEREERRRLFWSMYTLEIYTAVVWGGIVRCSECQSDVAYPTEVDDEMIDDNGMTSKDPILVNANQALTEGADCWLSGWNFITDLYRVLEHALTRLRGYRRRQTTNSFLVGIFESDFAVTKTSVLESVHRMYLSLPDCFKETPQMVYNAKKDRYGFQAANITATFQLLRIVLFAASGSSIKERCQIASEVVEAFVSIPIAYLLSISTPLLHHLGGIGTILGNVLEEPLSEADYVCVRGVMISMAQLLENLEVIQHSSSESEKLRSQVSRIDKYMASQRQIALASTAMAGSEGMMGQPVLSNREFQCYQEIIPDIALDWTLPENGELLGDLTWNFNLN</sequence>
<dbReference type="InterPro" id="IPR001138">
    <property type="entry name" value="Zn2Cys6_DnaBD"/>
</dbReference>
<dbReference type="InterPro" id="IPR007219">
    <property type="entry name" value="XnlR_reg_dom"/>
</dbReference>
<dbReference type="Proteomes" id="UP000693738">
    <property type="component" value="Unassembled WGS sequence"/>
</dbReference>
<feature type="compositionally biased region" description="Polar residues" evidence="2">
    <location>
        <begin position="81"/>
        <end position="96"/>
    </location>
</feature>
<dbReference type="GO" id="GO:0000981">
    <property type="term" value="F:DNA-binding transcription factor activity, RNA polymerase II-specific"/>
    <property type="evidence" value="ECO:0007669"/>
    <property type="project" value="InterPro"/>
</dbReference>
<name>A0A8J2IU04_FUSEQ</name>
<dbReference type="EMBL" id="CAJSTJ010000157">
    <property type="protein sequence ID" value="CAG7563427.1"/>
    <property type="molecule type" value="Genomic_DNA"/>
</dbReference>
<dbReference type="Pfam" id="PF00172">
    <property type="entry name" value="Zn_clus"/>
    <property type="match status" value="1"/>
</dbReference>
<accession>A0A8J2IU04</accession>
<feature type="domain" description="Zn(2)-C6 fungal-type" evidence="3">
    <location>
        <begin position="21"/>
        <end position="53"/>
    </location>
</feature>
<evidence type="ECO:0000256" key="1">
    <source>
        <dbReference type="ARBA" id="ARBA00023242"/>
    </source>
</evidence>
<dbReference type="CDD" id="cd00067">
    <property type="entry name" value="GAL4"/>
    <property type="match status" value="1"/>
</dbReference>
<protein>
    <recommendedName>
        <fullName evidence="3">Zn(2)-C6 fungal-type domain-containing protein</fullName>
    </recommendedName>
</protein>
<evidence type="ECO:0000313" key="5">
    <source>
        <dbReference type="Proteomes" id="UP000693738"/>
    </source>
</evidence>
<organism evidence="4 5">
    <name type="scientific">Fusarium equiseti</name>
    <name type="common">Fusarium scirpi</name>
    <dbReference type="NCBI Taxonomy" id="61235"/>
    <lineage>
        <taxon>Eukaryota</taxon>
        <taxon>Fungi</taxon>
        <taxon>Dikarya</taxon>
        <taxon>Ascomycota</taxon>
        <taxon>Pezizomycotina</taxon>
        <taxon>Sordariomycetes</taxon>
        <taxon>Hypocreomycetidae</taxon>
        <taxon>Hypocreales</taxon>
        <taxon>Nectriaceae</taxon>
        <taxon>Fusarium</taxon>
        <taxon>Fusarium incarnatum-equiseti species complex</taxon>
    </lineage>
</organism>
<dbReference type="PANTHER" id="PTHR46910">
    <property type="entry name" value="TRANSCRIPTION FACTOR PDR1"/>
    <property type="match status" value="1"/>
</dbReference>